<dbReference type="PROSITE" id="PS50921">
    <property type="entry name" value="ANTAR"/>
    <property type="match status" value="1"/>
</dbReference>
<dbReference type="SMART" id="SM01012">
    <property type="entry name" value="ANTAR"/>
    <property type="match status" value="1"/>
</dbReference>
<dbReference type="Gene3D" id="3.30.450.40">
    <property type="match status" value="1"/>
</dbReference>
<dbReference type="PIRSF" id="PIRSF036625">
    <property type="entry name" value="GAF_ANTAR"/>
    <property type="match status" value="1"/>
</dbReference>
<organism evidence="4">
    <name type="scientific">Arthrobacter saudimassiliensis</name>
    <dbReference type="NCBI Taxonomy" id="1461584"/>
    <lineage>
        <taxon>Bacteria</taxon>
        <taxon>Bacillati</taxon>
        <taxon>Actinomycetota</taxon>
        <taxon>Actinomycetes</taxon>
        <taxon>Micrococcales</taxon>
        <taxon>Micrococcaceae</taxon>
        <taxon>Arthrobacter</taxon>
    </lineage>
</organism>
<evidence type="ECO:0000313" key="4">
    <source>
        <dbReference type="EMBL" id="CEA09389.1"/>
    </source>
</evidence>
<proteinExistence type="predicted"/>
<evidence type="ECO:0000256" key="2">
    <source>
        <dbReference type="ARBA" id="ARBA00023163"/>
    </source>
</evidence>
<dbReference type="EMBL" id="LN483072">
    <property type="protein sequence ID" value="CEA09389.1"/>
    <property type="molecule type" value="Genomic_DNA"/>
</dbReference>
<dbReference type="InterPro" id="IPR005561">
    <property type="entry name" value="ANTAR"/>
</dbReference>
<feature type="domain" description="ANTAR" evidence="3">
    <location>
        <begin position="169"/>
        <end position="230"/>
    </location>
</feature>
<dbReference type="Gene3D" id="1.10.10.10">
    <property type="entry name" value="Winged helix-like DNA-binding domain superfamily/Winged helix DNA-binding domain"/>
    <property type="match status" value="1"/>
</dbReference>
<dbReference type="AlphaFoldDB" id="A0A078MSY7"/>
<dbReference type="GO" id="GO:0003723">
    <property type="term" value="F:RNA binding"/>
    <property type="evidence" value="ECO:0007669"/>
    <property type="project" value="InterPro"/>
</dbReference>
<keyword evidence="2" id="KW-0804">Transcription</keyword>
<keyword evidence="1" id="KW-0805">Transcription regulation</keyword>
<accession>A0A078MSY7</accession>
<protein>
    <submittedName>
        <fullName evidence="4">ANTAR domain protein</fullName>
    </submittedName>
</protein>
<dbReference type="Pfam" id="PF03861">
    <property type="entry name" value="ANTAR"/>
    <property type="match status" value="1"/>
</dbReference>
<sequence length="246" mass="26650">MRHQPTPQELSEALIGIVLKSPGLEGFLNELTSLAAAALSRPGEEFHCAVTLIRSSGPRVLASSTELAQQADELQYAHGDGPCLRAAVDEVTTEVTDFRTDQRWPEYFEAAVKQGIRAVLAVPMSLPGQTKSGLNIYGTEPHVFSEPEADAVKEFARQATAAVQLAVRIADMETTSEDLLAAMSSRTTIDLAVGIIMGQSRCSQDEAFRILRAASSHRNRKLRDIAAELVQSLNGAAPETHFELHD</sequence>
<dbReference type="PATRIC" id="fig|1461584.3.peg.2730"/>
<gene>
    <name evidence="4" type="ORF">BN1051_02759</name>
</gene>
<dbReference type="InterPro" id="IPR003018">
    <property type="entry name" value="GAF"/>
</dbReference>
<name>A0A078MSY7_9MICC</name>
<dbReference type="Pfam" id="PF13185">
    <property type="entry name" value="GAF_2"/>
    <property type="match status" value="1"/>
</dbReference>
<dbReference type="InterPro" id="IPR012074">
    <property type="entry name" value="GAF_ANTAR"/>
</dbReference>
<evidence type="ECO:0000256" key="1">
    <source>
        <dbReference type="ARBA" id="ARBA00023015"/>
    </source>
</evidence>
<evidence type="ECO:0000259" key="3">
    <source>
        <dbReference type="PROSITE" id="PS50921"/>
    </source>
</evidence>
<dbReference type="SUPFAM" id="SSF55781">
    <property type="entry name" value="GAF domain-like"/>
    <property type="match status" value="1"/>
</dbReference>
<dbReference type="InterPro" id="IPR036388">
    <property type="entry name" value="WH-like_DNA-bd_sf"/>
</dbReference>
<dbReference type="InterPro" id="IPR029016">
    <property type="entry name" value="GAF-like_dom_sf"/>
</dbReference>
<reference evidence="4" key="1">
    <citation type="submission" date="2014-07" db="EMBL/GenBank/DDBJ databases">
        <authorList>
            <person name="Urmite Genomes Urmite Genomes"/>
        </authorList>
    </citation>
    <scope>NUCLEOTIDE SEQUENCE</scope>
    <source>
        <strain evidence="4">11W110_air</strain>
    </source>
</reference>